<dbReference type="Proteomes" id="UP000244928">
    <property type="component" value="Chromosome"/>
</dbReference>
<keyword evidence="4" id="KW-1185">Reference proteome</keyword>
<evidence type="ECO:0000256" key="1">
    <source>
        <dbReference type="SAM" id="MobiDB-lite"/>
    </source>
</evidence>
<accession>A0A2S1R974</accession>
<feature type="transmembrane region" description="Helical" evidence="2">
    <location>
        <begin position="49"/>
        <end position="68"/>
    </location>
</feature>
<evidence type="ECO:0008006" key="5">
    <source>
        <dbReference type="Google" id="ProtNLM"/>
    </source>
</evidence>
<dbReference type="InterPro" id="IPR025498">
    <property type="entry name" value="DUF4389"/>
</dbReference>
<sequence>MVYPERLSRGLVLIKWWLLILPHLFVTALITGGWVALATASRNGDGVSWSFTLLGLLVLIAAIGLLFTGSYPPGLFALNVGLNRWVYRVASYSLLLRDEYPPFRLDQGPEEPAPDRLSARR</sequence>
<organism evidence="3 4">
    <name type="scientific">Dietzia lutea</name>
    <dbReference type="NCBI Taxonomy" id="546160"/>
    <lineage>
        <taxon>Bacteria</taxon>
        <taxon>Bacillati</taxon>
        <taxon>Actinomycetota</taxon>
        <taxon>Actinomycetes</taxon>
        <taxon>Mycobacteriales</taxon>
        <taxon>Dietziaceae</taxon>
        <taxon>Dietzia</taxon>
    </lineage>
</organism>
<reference evidence="3 4" key="1">
    <citation type="submission" date="2016-04" db="EMBL/GenBank/DDBJ databases">
        <title>Complete genome sequence of Dietzia lutea YIM 80766T, a strain isolated from desert soil in Egypt.</title>
        <authorList>
            <person name="Zhao J."/>
            <person name="Hu B."/>
            <person name="Geng S."/>
            <person name="Nie Y."/>
            <person name="Tang Y."/>
        </authorList>
    </citation>
    <scope>NUCLEOTIDE SEQUENCE [LARGE SCALE GENOMIC DNA]</scope>
    <source>
        <strain evidence="3 4">YIM 80766</strain>
    </source>
</reference>
<feature type="transmembrane region" description="Helical" evidence="2">
    <location>
        <begin position="12"/>
        <end position="37"/>
    </location>
</feature>
<keyword evidence="2" id="KW-1133">Transmembrane helix</keyword>
<dbReference type="EMBL" id="CP015449">
    <property type="protein sequence ID" value="AWH92846.1"/>
    <property type="molecule type" value="Genomic_DNA"/>
</dbReference>
<dbReference type="KEGG" id="dlu:A6035_12485"/>
<proteinExistence type="predicted"/>
<evidence type="ECO:0000313" key="4">
    <source>
        <dbReference type="Proteomes" id="UP000244928"/>
    </source>
</evidence>
<evidence type="ECO:0000313" key="3">
    <source>
        <dbReference type="EMBL" id="AWH92846.1"/>
    </source>
</evidence>
<keyword evidence="2" id="KW-0812">Transmembrane</keyword>
<evidence type="ECO:0000256" key="2">
    <source>
        <dbReference type="SAM" id="Phobius"/>
    </source>
</evidence>
<dbReference type="RefSeq" id="WP_235026583.1">
    <property type="nucleotide sequence ID" value="NZ_CP015449.1"/>
</dbReference>
<name>A0A2S1R974_9ACTN</name>
<dbReference type="AlphaFoldDB" id="A0A2S1R974"/>
<gene>
    <name evidence="3" type="ORF">A6035_12485</name>
</gene>
<dbReference type="Pfam" id="PF14333">
    <property type="entry name" value="DUF4389"/>
    <property type="match status" value="1"/>
</dbReference>
<keyword evidence="2" id="KW-0472">Membrane</keyword>
<protein>
    <recommendedName>
        <fullName evidence="5">DUF4389 domain-containing protein</fullName>
    </recommendedName>
</protein>
<feature type="region of interest" description="Disordered" evidence="1">
    <location>
        <begin position="102"/>
        <end position="121"/>
    </location>
</feature>